<comment type="similarity">
    <text evidence="1">Belongs to the LDH2/MDH2 oxidoreductase family.</text>
</comment>
<dbReference type="Gene3D" id="1.10.1530.10">
    <property type="match status" value="1"/>
</dbReference>
<keyword evidence="2" id="KW-0560">Oxidoreductase</keyword>
<protein>
    <submittedName>
        <fullName evidence="3">Uncharacterized protein</fullName>
    </submittedName>
</protein>
<dbReference type="Pfam" id="PF02615">
    <property type="entry name" value="Ldh_2"/>
    <property type="match status" value="1"/>
</dbReference>
<organism evidence="3">
    <name type="scientific">marine sediment metagenome</name>
    <dbReference type="NCBI Taxonomy" id="412755"/>
    <lineage>
        <taxon>unclassified sequences</taxon>
        <taxon>metagenomes</taxon>
        <taxon>ecological metagenomes</taxon>
    </lineage>
</organism>
<dbReference type="InterPro" id="IPR036111">
    <property type="entry name" value="Mal/L-sulfo/L-lacto_DH-like_sf"/>
</dbReference>
<dbReference type="InterPro" id="IPR003767">
    <property type="entry name" value="Malate/L-lactate_DH-like"/>
</dbReference>
<accession>A0A0F9UNR5</accession>
<proteinExistence type="inferred from homology"/>
<name>A0A0F9UNR5_9ZZZZ</name>
<gene>
    <name evidence="3" type="ORF">LCGC14_0241700</name>
</gene>
<evidence type="ECO:0000313" key="3">
    <source>
        <dbReference type="EMBL" id="KKN89172.1"/>
    </source>
</evidence>
<dbReference type="SUPFAM" id="SSF89733">
    <property type="entry name" value="L-sulfolactate dehydrogenase-like"/>
    <property type="match status" value="1"/>
</dbReference>
<dbReference type="InterPro" id="IPR043144">
    <property type="entry name" value="Mal/L-sulf/L-lact_DH-like_ah"/>
</dbReference>
<dbReference type="PANTHER" id="PTHR11091:SF0">
    <property type="entry name" value="MALATE DEHYDROGENASE"/>
    <property type="match status" value="1"/>
</dbReference>
<comment type="caution">
    <text evidence="3">The sequence shown here is derived from an EMBL/GenBank/DDBJ whole genome shotgun (WGS) entry which is preliminary data.</text>
</comment>
<sequence>MTERLSIAEAETLASDALQRASTGPSQAASVARGLVAAEAAGQSGHGLRRLVAYCAQARAGKVAGAAVPQAERTRSALLRIDAGNGFAFPALDLAVDQLPAIVRETGVASAAIHRSHHAGVLGLTVERFAEAGLVALMMANSPGAMAPWGGTRALFGTNPIAFAAPLGDREPIVIDLSLSKIARGKVMAAKQKGVSIPEGWALDSAGQPTTDPDAALSGTMLPMGDAKGAALALVVEMLSAGLTGANYAYEASSLFDDKGPPPGLGQWILVIDPVAMGGDHAVERLAALVGEISAESGTRIPGRKGRAARREALETGIAVDDDLLAAIRAI</sequence>
<dbReference type="AlphaFoldDB" id="A0A0F9UNR5"/>
<dbReference type="PANTHER" id="PTHR11091">
    <property type="entry name" value="OXIDOREDUCTASE-RELATED"/>
    <property type="match status" value="1"/>
</dbReference>
<reference evidence="3" key="1">
    <citation type="journal article" date="2015" name="Nature">
        <title>Complex archaea that bridge the gap between prokaryotes and eukaryotes.</title>
        <authorList>
            <person name="Spang A."/>
            <person name="Saw J.H."/>
            <person name="Jorgensen S.L."/>
            <person name="Zaremba-Niedzwiedzka K."/>
            <person name="Martijn J."/>
            <person name="Lind A.E."/>
            <person name="van Eijk R."/>
            <person name="Schleper C."/>
            <person name="Guy L."/>
            <person name="Ettema T.J."/>
        </authorList>
    </citation>
    <scope>NUCLEOTIDE SEQUENCE</scope>
</reference>
<dbReference type="GO" id="GO:0016491">
    <property type="term" value="F:oxidoreductase activity"/>
    <property type="evidence" value="ECO:0007669"/>
    <property type="project" value="UniProtKB-KW"/>
</dbReference>
<dbReference type="Gene3D" id="3.30.1370.60">
    <property type="entry name" value="Hypothetical oxidoreductase yiak, domain 2"/>
    <property type="match status" value="1"/>
</dbReference>
<dbReference type="EMBL" id="LAZR01000122">
    <property type="protein sequence ID" value="KKN89172.1"/>
    <property type="molecule type" value="Genomic_DNA"/>
</dbReference>
<evidence type="ECO:0000256" key="1">
    <source>
        <dbReference type="ARBA" id="ARBA00006056"/>
    </source>
</evidence>
<dbReference type="InterPro" id="IPR043143">
    <property type="entry name" value="Mal/L-sulf/L-lact_DH-like_NADP"/>
</dbReference>
<evidence type="ECO:0000256" key="2">
    <source>
        <dbReference type="ARBA" id="ARBA00023002"/>
    </source>
</evidence>